<comment type="caution">
    <text evidence="1">The sequence shown here is derived from an EMBL/GenBank/DDBJ whole genome shotgun (WGS) entry which is preliminary data.</text>
</comment>
<proteinExistence type="predicted"/>
<evidence type="ECO:0000313" key="2">
    <source>
        <dbReference type="Proteomes" id="UP000789525"/>
    </source>
</evidence>
<gene>
    <name evidence="1" type="ORF">ACOLOM_LOCUS1721</name>
</gene>
<evidence type="ECO:0000313" key="1">
    <source>
        <dbReference type="EMBL" id="CAG8474238.1"/>
    </source>
</evidence>
<dbReference type="Proteomes" id="UP000789525">
    <property type="component" value="Unassembled WGS sequence"/>
</dbReference>
<keyword evidence="2" id="KW-1185">Reference proteome</keyword>
<organism evidence="1 2">
    <name type="scientific">Acaulospora colombiana</name>
    <dbReference type="NCBI Taxonomy" id="27376"/>
    <lineage>
        <taxon>Eukaryota</taxon>
        <taxon>Fungi</taxon>
        <taxon>Fungi incertae sedis</taxon>
        <taxon>Mucoromycota</taxon>
        <taxon>Glomeromycotina</taxon>
        <taxon>Glomeromycetes</taxon>
        <taxon>Diversisporales</taxon>
        <taxon>Acaulosporaceae</taxon>
        <taxon>Acaulospora</taxon>
    </lineage>
</organism>
<sequence>MSISLGLHRSDYLLHVSPNADEAHIKQVEFNTIASSFSSLTFLTGDLHKYLSKSTNYLQSLDVKALPSNESMTSLPRGIAKAHQLYGSKSHEVHLIRRTLLDIYHEGKLDPKTKALTMYEILLTQYNPRNIINSHKDVSKKVISHRYIANPQEVEKLRSCFTGLYSLDSSPEGEKTVKAALENPERYVMKPQREGGGNNVYAQDIPPILSKLTPSERSSYILMDLIQPPPMRNILLKQGEVIEDDVVSELGVYGIIIGKGEEEIVNEVGGHLLRTKGRETNEGGIAKGFAVLDSPLLF</sequence>
<name>A0ACA9KJM5_9GLOM</name>
<dbReference type="EMBL" id="CAJVPT010002051">
    <property type="protein sequence ID" value="CAG8474238.1"/>
    <property type="molecule type" value="Genomic_DNA"/>
</dbReference>
<accession>A0ACA9KJM5</accession>
<protein>
    <submittedName>
        <fullName evidence="1">16335_t:CDS:1</fullName>
    </submittedName>
</protein>
<reference evidence="1" key="1">
    <citation type="submission" date="2021-06" db="EMBL/GenBank/DDBJ databases">
        <authorList>
            <person name="Kallberg Y."/>
            <person name="Tangrot J."/>
            <person name="Rosling A."/>
        </authorList>
    </citation>
    <scope>NUCLEOTIDE SEQUENCE</scope>
    <source>
        <strain evidence="1">CL356</strain>
    </source>
</reference>